<comment type="caution">
    <text evidence="1">The sequence shown here is derived from an EMBL/GenBank/DDBJ whole genome shotgun (WGS) entry which is preliminary data.</text>
</comment>
<evidence type="ECO:0000313" key="1">
    <source>
        <dbReference type="EMBL" id="EAZ94017.1"/>
    </source>
</evidence>
<reference evidence="1 2" key="1">
    <citation type="submission" date="2007-03" db="EMBL/GenBank/DDBJ databases">
        <authorList>
            <person name="Stal L."/>
            <person name="Ferriera S."/>
            <person name="Johnson J."/>
            <person name="Kravitz S."/>
            <person name="Beeson K."/>
            <person name="Sutton G."/>
            <person name="Rogers Y.-H."/>
            <person name="Friedman R."/>
            <person name="Frazier M."/>
            <person name="Venter J.C."/>
        </authorList>
    </citation>
    <scope>NUCLEOTIDE SEQUENCE [LARGE SCALE GENOMIC DNA]</scope>
    <source>
        <strain evidence="1 2">CCY0110</strain>
    </source>
</reference>
<organism evidence="1 2">
    <name type="scientific">Crocosphaera chwakensis CCY0110</name>
    <dbReference type="NCBI Taxonomy" id="391612"/>
    <lineage>
        <taxon>Bacteria</taxon>
        <taxon>Bacillati</taxon>
        <taxon>Cyanobacteriota</taxon>
        <taxon>Cyanophyceae</taxon>
        <taxon>Oscillatoriophycideae</taxon>
        <taxon>Chroococcales</taxon>
        <taxon>Aphanothecaceae</taxon>
        <taxon>Crocosphaera</taxon>
        <taxon>Crocosphaera chwakensis</taxon>
    </lineage>
</organism>
<protein>
    <submittedName>
        <fullName evidence="1">Uncharacterized protein</fullName>
    </submittedName>
</protein>
<keyword evidence="2" id="KW-1185">Reference proteome</keyword>
<proteinExistence type="predicted"/>
<dbReference type="Proteomes" id="UP000003781">
    <property type="component" value="Unassembled WGS sequence"/>
</dbReference>
<dbReference type="AlphaFoldDB" id="A3IJN5"/>
<gene>
    <name evidence="1" type="ORF">CY0110_19517</name>
</gene>
<evidence type="ECO:0000313" key="2">
    <source>
        <dbReference type="Proteomes" id="UP000003781"/>
    </source>
</evidence>
<name>A3IJN5_9CHRO</name>
<accession>A3IJN5</accession>
<sequence length="20" mass="2124">MSKLVAAIVIVGRIPKSRKG</sequence>
<dbReference type="EMBL" id="AAXW01000002">
    <property type="protein sequence ID" value="EAZ94017.1"/>
    <property type="molecule type" value="Genomic_DNA"/>
</dbReference>